<dbReference type="AlphaFoldDB" id="A0A1Y0EJ49"/>
<sequence>MQSRHKISQGLGLLALLAGASQALAATPVTLSCTVPDGANTVVLSTNTTEWDVDPGTGTFVTATAVTSPNPGWTNPSYPAQWISSSATGASSGAVNKVFRTTLQPDPNVVLGSAQIALEFKVDDVLQSLVLNGTTLGGPYAGGFSSASSVPAVAATLVAGSNVLDLNVADTGAVVWGLNARLTLTYDCRTPVTPVVTPAPVPVDAPWALLGLGGLLAAAAAAAARRRRA</sequence>
<feature type="signal peptide" evidence="1">
    <location>
        <begin position="1"/>
        <end position="25"/>
    </location>
</feature>
<proteinExistence type="predicted"/>
<dbReference type="Proteomes" id="UP000196138">
    <property type="component" value="Chromosome"/>
</dbReference>
<dbReference type="RefSeq" id="WP_087276732.1">
    <property type="nucleotide sequence ID" value="NZ_CP021455.1"/>
</dbReference>
<keyword evidence="3" id="KW-1185">Reference proteome</keyword>
<dbReference type="PROSITE" id="PS51257">
    <property type="entry name" value="PROKAR_LIPOPROTEIN"/>
    <property type="match status" value="1"/>
</dbReference>
<protein>
    <recommendedName>
        <fullName evidence="4">IPTL-CTERM protein sorting domain-containing protein</fullName>
    </recommendedName>
</protein>
<evidence type="ECO:0000313" key="3">
    <source>
        <dbReference type="Proteomes" id="UP000196138"/>
    </source>
</evidence>
<gene>
    <name evidence="2" type="ORF">CCO03_02315</name>
</gene>
<name>A0A1Y0EJ49_9BURK</name>
<accession>A0A1Y0EJ49</accession>
<evidence type="ECO:0008006" key="4">
    <source>
        <dbReference type="Google" id="ProtNLM"/>
    </source>
</evidence>
<organism evidence="2 3">
    <name type="scientific">Comamonas serinivorans</name>
    <dbReference type="NCBI Taxonomy" id="1082851"/>
    <lineage>
        <taxon>Bacteria</taxon>
        <taxon>Pseudomonadati</taxon>
        <taxon>Pseudomonadota</taxon>
        <taxon>Betaproteobacteria</taxon>
        <taxon>Burkholderiales</taxon>
        <taxon>Comamonadaceae</taxon>
        <taxon>Comamonas</taxon>
    </lineage>
</organism>
<feature type="chain" id="PRO_5012485593" description="IPTL-CTERM protein sorting domain-containing protein" evidence="1">
    <location>
        <begin position="26"/>
        <end position="229"/>
    </location>
</feature>
<evidence type="ECO:0000313" key="2">
    <source>
        <dbReference type="EMBL" id="ARU03674.1"/>
    </source>
</evidence>
<dbReference type="EMBL" id="CP021455">
    <property type="protein sequence ID" value="ARU03674.1"/>
    <property type="molecule type" value="Genomic_DNA"/>
</dbReference>
<keyword evidence="1" id="KW-0732">Signal</keyword>
<dbReference type="KEGG" id="cser:CCO03_02315"/>
<reference evidence="2 3" key="1">
    <citation type="submission" date="2017-05" db="EMBL/GenBank/DDBJ databases">
        <authorList>
            <person name="Song R."/>
            <person name="Chenine A.L."/>
            <person name="Ruprecht R.M."/>
        </authorList>
    </citation>
    <scope>NUCLEOTIDE SEQUENCE [LARGE SCALE GENOMIC DNA]</scope>
    <source>
        <strain evidence="2 3">DSM 26136</strain>
    </source>
</reference>
<evidence type="ECO:0000256" key="1">
    <source>
        <dbReference type="SAM" id="SignalP"/>
    </source>
</evidence>
<dbReference type="Gene3D" id="2.60.120.260">
    <property type="entry name" value="Galactose-binding domain-like"/>
    <property type="match status" value="1"/>
</dbReference>